<dbReference type="Proteomes" id="UP000235533">
    <property type="component" value="Unassembled WGS sequence"/>
</dbReference>
<evidence type="ECO:0000313" key="2">
    <source>
        <dbReference type="Proteomes" id="UP000235533"/>
    </source>
</evidence>
<name>A0A2N7JP87_VIBSP</name>
<dbReference type="AlphaFoldDB" id="A0A2N7JP87"/>
<comment type="caution">
    <text evidence="1">The sequence shown here is derived from an EMBL/GenBank/DDBJ whole genome shotgun (WGS) entry which is preliminary data.</text>
</comment>
<gene>
    <name evidence="1" type="ORF">BCT54_25185</name>
</gene>
<accession>A0A2N7JP87</accession>
<reference evidence="2" key="1">
    <citation type="submission" date="2016-07" db="EMBL/GenBank/DDBJ databases">
        <title>Nontailed viruses are major unrecognized killers of bacteria in the ocean.</title>
        <authorList>
            <person name="Kauffman K."/>
            <person name="Hussain F."/>
            <person name="Yang J."/>
            <person name="Arevalo P."/>
            <person name="Brown J."/>
            <person name="Cutler M."/>
            <person name="Kelly L."/>
            <person name="Polz M.F."/>
        </authorList>
    </citation>
    <scope>NUCLEOTIDE SEQUENCE [LARGE SCALE GENOMIC DNA]</scope>
    <source>
        <strain evidence="2">10N.261.48.B5</strain>
    </source>
</reference>
<sequence length="86" mass="10109">MTKDELLKLVEIDEILDKIFNETNTEQDLKDLLEKLDGVINLGDLKNIIRNCLNKKFDSFEKFRKCIFDNIALKNKPKKKVTNKPK</sequence>
<evidence type="ECO:0000313" key="1">
    <source>
        <dbReference type="EMBL" id="PMM45989.1"/>
    </source>
</evidence>
<dbReference type="RefSeq" id="WP_102270166.1">
    <property type="nucleotide sequence ID" value="NZ_MCZF01000217.1"/>
</dbReference>
<dbReference type="EMBL" id="MCZF01000217">
    <property type="protein sequence ID" value="PMM45989.1"/>
    <property type="molecule type" value="Genomic_DNA"/>
</dbReference>
<proteinExistence type="predicted"/>
<protein>
    <submittedName>
        <fullName evidence="1">Uncharacterized protein</fullName>
    </submittedName>
</protein>
<organism evidence="1 2">
    <name type="scientific">Vibrio splendidus</name>
    <dbReference type="NCBI Taxonomy" id="29497"/>
    <lineage>
        <taxon>Bacteria</taxon>
        <taxon>Pseudomonadati</taxon>
        <taxon>Pseudomonadota</taxon>
        <taxon>Gammaproteobacteria</taxon>
        <taxon>Vibrionales</taxon>
        <taxon>Vibrionaceae</taxon>
        <taxon>Vibrio</taxon>
    </lineage>
</organism>